<evidence type="ECO:0000313" key="2">
    <source>
        <dbReference type="EMBL" id="KGO83176.1"/>
    </source>
</evidence>
<evidence type="ECO:0000313" key="3">
    <source>
        <dbReference type="Proteomes" id="UP000030129"/>
    </source>
</evidence>
<reference evidence="2 3" key="1">
    <citation type="submission" date="2013-09" db="EMBL/GenBank/DDBJ databases">
        <authorList>
            <person name="Zeng Z."/>
            <person name="Chen C."/>
        </authorList>
    </citation>
    <scope>NUCLEOTIDE SEQUENCE [LARGE SCALE GENOMIC DNA]</scope>
    <source>
        <strain evidence="2 3">F44-8</strain>
    </source>
</reference>
<feature type="transmembrane region" description="Helical" evidence="1">
    <location>
        <begin position="29"/>
        <end position="50"/>
    </location>
</feature>
<dbReference type="STRING" id="1406840.Q763_03975"/>
<name>A0A0A2LV56_9FLAO</name>
<gene>
    <name evidence="2" type="ORF">Q763_03975</name>
</gene>
<dbReference type="AlphaFoldDB" id="A0A0A2LV56"/>
<evidence type="ECO:0000256" key="1">
    <source>
        <dbReference type="SAM" id="Phobius"/>
    </source>
</evidence>
<keyword evidence="1" id="KW-0812">Transmembrane</keyword>
<proteinExistence type="predicted"/>
<dbReference type="EMBL" id="JRLV01000004">
    <property type="protein sequence ID" value="KGO83176.1"/>
    <property type="molecule type" value="Genomic_DNA"/>
</dbReference>
<dbReference type="eggNOG" id="ENOG5032HEJ">
    <property type="taxonomic scope" value="Bacteria"/>
</dbReference>
<keyword evidence="1" id="KW-0472">Membrane</keyword>
<keyword evidence="3" id="KW-1185">Reference proteome</keyword>
<keyword evidence="1" id="KW-1133">Transmembrane helix</keyword>
<organism evidence="2 3">
    <name type="scientific">Flavobacterium beibuense F44-8</name>
    <dbReference type="NCBI Taxonomy" id="1406840"/>
    <lineage>
        <taxon>Bacteria</taxon>
        <taxon>Pseudomonadati</taxon>
        <taxon>Bacteroidota</taxon>
        <taxon>Flavobacteriia</taxon>
        <taxon>Flavobacteriales</taxon>
        <taxon>Flavobacteriaceae</taxon>
        <taxon>Flavobacterium</taxon>
    </lineage>
</organism>
<comment type="caution">
    <text evidence="2">The sequence shown here is derived from an EMBL/GenBank/DDBJ whole genome shotgun (WGS) entry which is preliminary data.</text>
</comment>
<accession>A0A0A2LV56</accession>
<feature type="transmembrane region" description="Helical" evidence="1">
    <location>
        <begin position="6"/>
        <end position="22"/>
    </location>
</feature>
<sequence>MYIYFFIIGCLLKNLIYFFILKKNYFPKYIFIIIGFIVLIFSIGITVFTVNYSDKGIIPMILNIDYFLILFSFLFSLVNKLLNIISKSLNYEAPNPFQLLYYSFKLNHFYIIVTLLQLFLMIIYIKAKV</sequence>
<feature type="transmembrane region" description="Helical" evidence="1">
    <location>
        <begin position="99"/>
        <end position="125"/>
    </location>
</feature>
<protein>
    <submittedName>
        <fullName evidence="2">Uncharacterized protein</fullName>
    </submittedName>
</protein>
<dbReference type="Proteomes" id="UP000030129">
    <property type="component" value="Unassembled WGS sequence"/>
</dbReference>
<feature type="transmembrane region" description="Helical" evidence="1">
    <location>
        <begin position="56"/>
        <end position="78"/>
    </location>
</feature>